<accession>A0A397SBH4</accession>
<keyword evidence="3" id="KW-1185">Reference proteome</keyword>
<evidence type="ECO:0000313" key="3">
    <source>
        <dbReference type="Proteomes" id="UP000265703"/>
    </source>
</evidence>
<protein>
    <submittedName>
        <fullName evidence="2">Uncharacterized protein</fullName>
    </submittedName>
</protein>
<feature type="transmembrane region" description="Helical" evidence="1">
    <location>
        <begin position="27"/>
        <end position="45"/>
    </location>
</feature>
<dbReference type="Proteomes" id="UP000265703">
    <property type="component" value="Unassembled WGS sequence"/>
</dbReference>
<dbReference type="EMBL" id="QKYT01000552">
    <property type="protein sequence ID" value="RIA83653.1"/>
    <property type="molecule type" value="Genomic_DNA"/>
</dbReference>
<evidence type="ECO:0000313" key="2">
    <source>
        <dbReference type="EMBL" id="RIA83653.1"/>
    </source>
</evidence>
<gene>
    <name evidence="2" type="ORF">C1645_785781</name>
</gene>
<keyword evidence="1" id="KW-1133">Transmembrane helix</keyword>
<feature type="non-terminal residue" evidence="2">
    <location>
        <position position="1"/>
    </location>
</feature>
<keyword evidence="1" id="KW-0472">Membrane</keyword>
<dbReference type="AlphaFoldDB" id="A0A397SBH4"/>
<name>A0A397SBH4_9GLOM</name>
<organism evidence="2 3">
    <name type="scientific">Glomus cerebriforme</name>
    <dbReference type="NCBI Taxonomy" id="658196"/>
    <lineage>
        <taxon>Eukaryota</taxon>
        <taxon>Fungi</taxon>
        <taxon>Fungi incertae sedis</taxon>
        <taxon>Mucoromycota</taxon>
        <taxon>Glomeromycotina</taxon>
        <taxon>Glomeromycetes</taxon>
        <taxon>Glomerales</taxon>
        <taxon>Glomeraceae</taxon>
        <taxon>Glomus</taxon>
    </lineage>
</organism>
<evidence type="ECO:0000256" key="1">
    <source>
        <dbReference type="SAM" id="Phobius"/>
    </source>
</evidence>
<reference evidence="2 3" key="1">
    <citation type="submission" date="2018-06" db="EMBL/GenBank/DDBJ databases">
        <title>Comparative genomics reveals the genomic features of Rhizophagus irregularis, R. cerebriforme, R. diaphanum and Gigaspora rosea, and their symbiotic lifestyle signature.</title>
        <authorList>
            <person name="Morin E."/>
            <person name="San Clemente H."/>
            <person name="Chen E.C.H."/>
            <person name="De La Providencia I."/>
            <person name="Hainaut M."/>
            <person name="Kuo A."/>
            <person name="Kohler A."/>
            <person name="Murat C."/>
            <person name="Tang N."/>
            <person name="Roy S."/>
            <person name="Loubradou J."/>
            <person name="Henrissat B."/>
            <person name="Grigoriev I.V."/>
            <person name="Corradi N."/>
            <person name="Roux C."/>
            <person name="Martin F.M."/>
        </authorList>
    </citation>
    <scope>NUCLEOTIDE SEQUENCE [LARGE SCALE GENOMIC DNA]</scope>
    <source>
        <strain evidence="2 3">DAOM 227022</strain>
    </source>
</reference>
<comment type="caution">
    <text evidence="2">The sequence shown here is derived from an EMBL/GenBank/DDBJ whole genome shotgun (WGS) entry which is preliminary data.</text>
</comment>
<sequence length="49" mass="6221">TMLYNSKIKFTIYFFFRINFSFLNIRAFWHLKVLYLTYFFLFFSIRSTN</sequence>
<keyword evidence="1" id="KW-0812">Transmembrane</keyword>
<proteinExistence type="predicted"/>